<comment type="caution">
    <text evidence="1">The sequence shown here is derived from an EMBL/GenBank/DDBJ whole genome shotgun (WGS) entry which is preliminary data.</text>
</comment>
<evidence type="ECO:0000313" key="1">
    <source>
        <dbReference type="EMBL" id="MDN7023996.1"/>
    </source>
</evidence>
<evidence type="ECO:0000313" key="2">
    <source>
        <dbReference type="Proteomes" id="UP001168338"/>
    </source>
</evidence>
<dbReference type="EMBL" id="VCYH01000002">
    <property type="protein sequence ID" value="MDN7023996.1"/>
    <property type="molecule type" value="Genomic_DNA"/>
</dbReference>
<organism evidence="1 2">
    <name type="scientific">Methanoculleus frigidifontis</name>
    <dbReference type="NCBI Taxonomy" id="2584085"/>
    <lineage>
        <taxon>Archaea</taxon>
        <taxon>Methanobacteriati</taxon>
        <taxon>Methanobacteriota</taxon>
        <taxon>Stenosarchaea group</taxon>
        <taxon>Methanomicrobia</taxon>
        <taxon>Methanomicrobiales</taxon>
        <taxon>Methanomicrobiaceae</taxon>
        <taxon>Methanoculleus</taxon>
    </lineage>
</organism>
<name>A0ABT8M7T0_9EURY</name>
<dbReference type="Proteomes" id="UP001168338">
    <property type="component" value="Unassembled WGS sequence"/>
</dbReference>
<keyword evidence="2" id="KW-1185">Reference proteome</keyword>
<sequence>MAEMEGEYARETCNHCGGLGCLYCNKKGWVLVLQPSRICPHCGGDCCIYCGYTGWENPLPEEKGKRC</sequence>
<reference evidence="1" key="1">
    <citation type="submission" date="2019-05" db="EMBL/GenBank/DDBJ databases">
        <title>Methanoculleus sp. FWC-SCC1, a methanogenic archaeon isolated from deep marine cold seep.</title>
        <authorList>
            <person name="Chen Y.-W."/>
            <person name="Chen S.-C."/>
            <person name="Teng N.-H."/>
            <person name="Lai M.-C."/>
        </authorList>
    </citation>
    <scope>NUCLEOTIDE SEQUENCE</scope>
    <source>
        <strain evidence="1">FWC-SCC1</strain>
    </source>
</reference>
<proteinExistence type="predicted"/>
<dbReference type="RefSeq" id="WP_301663085.1">
    <property type="nucleotide sequence ID" value="NZ_VCYH01000002.1"/>
</dbReference>
<gene>
    <name evidence="1" type="ORF">FGU65_03660</name>
</gene>
<protein>
    <submittedName>
        <fullName evidence="1">Uncharacterized protein</fullName>
    </submittedName>
</protein>
<accession>A0ABT8M7T0</accession>